<evidence type="ECO:0000256" key="1">
    <source>
        <dbReference type="SAM" id="MobiDB-lite"/>
    </source>
</evidence>
<dbReference type="Proteomes" id="UP001628156">
    <property type="component" value="Unassembled WGS sequence"/>
</dbReference>
<dbReference type="InterPro" id="IPR052766">
    <property type="entry name" value="S41A_metabolite_peptidase"/>
</dbReference>
<organism evidence="4 5">
    <name type="scientific">Entamoeba nuttalli</name>
    <dbReference type="NCBI Taxonomy" id="412467"/>
    <lineage>
        <taxon>Eukaryota</taxon>
        <taxon>Amoebozoa</taxon>
        <taxon>Evosea</taxon>
        <taxon>Archamoebae</taxon>
        <taxon>Mastigamoebida</taxon>
        <taxon>Entamoebidae</taxon>
        <taxon>Entamoeba</taxon>
    </lineage>
</organism>
<keyword evidence="5" id="KW-1185">Reference proteome</keyword>
<comment type="caution">
    <text evidence="4">The sequence shown here is derived from an EMBL/GenBank/DDBJ whole genome shotgun (WGS) entry which is preliminary data.</text>
</comment>
<evidence type="ECO:0000313" key="5">
    <source>
        <dbReference type="Proteomes" id="UP001628156"/>
    </source>
</evidence>
<keyword evidence="3" id="KW-0732">Signal</keyword>
<keyword evidence="2" id="KW-1133">Transmembrane helix</keyword>
<keyword evidence="2" id="KW-0812">Transmembrane</keyword>
<evidence type="ECO:0000256" key="3">
    <source>
        <dbReference type="SAM" id="SignalP"/>
    </source>
</evidence>
<dbReference type="PANTHER" id="PTHR37049">
    <property type="entry name" value="PEPTIDASE S41 FAMILY PROTEIN"/>
    <property type="match status" value="1"/>
</dbReference>
<sequence length="783" mass="88729">MLLLLLIALTSALQCNELLANKMYSVSDAFECIESVKINNTFTQYVQKTLQVLFETYVYKDILKSPPQPSFNKEFYTTVDIDERLKNLSLEETSLYKFMQEIQSIVNDAHDYHLSFRLSSNKDNHYYYDFMYAVLPFIPDIVDNEVVLYKNPNYETFDSQIPQTIIDNVNIPVTSINDMSPIDFIKKFASEQTFLKTPHGRFTYALETMSFIELRRTVMDKSVLEEPIKITYSNNQTVTINYSILYIPLETLSKEKQKRINAKRNGYNDAIITIDDFVDNPMRNSPGLYDYQSLDGNLACKIDNDMMMNVMILKTFYPVEEVMNFGEVMNTCISSFDNNEYPITIILPMNGGGSGDLVSSVQDTFAPQGDSDMIGSVRISKGTEGCIKYGYGSYLQNPENCQERFNSSDPNSNELGEWYTSPKITHYGTAEHKHTQESILRSMDLIKNTLEKHPRDPTDIIIMTDGFCYSACSVLTKAMVEQGNAIVVGYEGDPNGKIEEFDAGNSPTAVVTQNELQIPEADNLKSINGEMRISFIETFAWDYSFNQTIPREFLIHPVDERINLYKFFDNKLGQFIAKAKDIHAKYQNECNPNNKRLVKYSKECDEQISMEHAHGGFKCGDDGKWSNQCVAAYCDKGYKFDFYNQKCIVDTCEAKDESTDSSQQPESESSEDSSSQQSESSEDSSSQQPEPQPSEDSSSQRPESQSSEDSSSQQPEPQPPEESSSQQTSSSSSSSTNDKTMFYIIIGCSVGGVLILTLLIVIVVVSVIIYRKRHSSSDYTLIQ</sequence>
<dbReference type="Gene3D" id="3.90.226.10">
    <property type="entry name" value="2-enoyl-CoA Hydratase, Chain A, domain 1"/>
    <property type="match status" value="1"/>
</dbReference>
<evidence type="ECO:0000313" key="4">
    <source>
        <dbReference type="EMBL" id="GAB1226455.1"/>
    </source>
</evidence>
<dbReference type="EMBL" id="BAAFRS010000294">
    <property type="protein sequence ID" value="GAB1226455.1"/>
    <property type="molecule type" value="Genomic_DNA"/>
</dbReference>
<evidence type="ECO:0000256" key="2">
    <source>
        <dbReference type="SAM" id="Phobius"/>
    </source>
</evidence>
<feature type="transmembrane region" description="Helical" evidence="2">
    <location>
        <begin position="741"/>
        <end position="770"/>
    </location>
</feature>
<feature type="region of interest" description="Disordered" evidence="1">
    <location>
        <begin position="657"/>
        <end position="736"/>
    </location>
</feature>
<keyword evidence="2" id="KW-0472">Membrane</keyword>
<feature type="chain" id="PRO_5046454369" evidence="3">
    <location>
        <begin position="21"/>
        <end position="783"/>
    </location>
</feature>
<reference evidence="4 5" key="1">
    <citation type="journal article" date="2019" name="PLoS Negl. Trop. Dis.">
        <title>Whole genome sequencing of Entamoeba nuttalli reveals mammalian host-related molecular signatures and a novel octapeptide-repeat surface protein.</title>
        <authorList>
            <person name="Tanaka M."/>
            <person name="Makiuchi T."/>
            <person name="Komiyama T."/>
            <person name="Shiina T."/>
            <person name="Osaki K."/>
            <person name="Tachibana H."/>
        </authorList>
    </citation>
    <scope>NUCLEOTIDE SEQUENCE [LARGE SCALE GENOMIC DNA]</scope>
    <source>
        <strain evidence="4 5">P19-061405</strain>
    </source>
</reference>
<dbReference type="PANTHER" id="PTHR37049:SF4">
    <property type="entry name" value="RHODANESE DOMAIN-CONTAINING PROTEIN"/>
    <property type="match status" value="1"/>
</dbReference>
<accession>A0ABQ0DUC9</accession>
<name>A0ABQ0DUC9_9EUKA</name>
<protein>
    <submittedName>
        <fullName evidence="4">Uncharacterized protein</fullName>
    </submittedName>
</protein>
<proteinExistence type="predicted"/>
<feature type="compositionally biased region" description="Low complexity" evidence="1">
    <location>
        <begin position="660"/>
        <end position="735"/>
    </location>
</feature>
<gene>
    <name evidence="4" type="ORF">ENUP19_0294G0008</name>
</gene>
<feature type="signal peptide" evidence="3">
    <location>
        <begin position="1"/>
        <end position="20"/>
    </location>
</feature>